<name>A0A518FZE9_9BACT</name>
<keyword evidence="3" id="KW-1185">Reference proteome</keyword>
<proteinExistence type="predicted"/>
<keyword evidence="1" id="KW-1133">Transmembrane helix</keyword>
<dbReference type="AlphaFoldDB" id="A0A518FZE9"/>
<feature type="transmembrane region" description="Helical" evidence="1">
    <location>
        <begin position="20"/>
        <end position="44"/>
    </location>
</feature>
<dbReference type="RefSeq" id="WP_145072373.1">
    <property type="nucleotide sequence ID" value="NZ_CP036298.1"/>
</dbReference>
<dbReference type="KEGG" id="ahel:Q31a_00170"/>
<dbReference type="OrthoDB" id="239917at2"/>
<dbReference type="EMBL" id="CP036298">
    <property type="protein sequence ID" value="QDV21738.1"/>
    <property type="molecule type" value="Genomic_DNA"/>
</dbReference>
<evidence type="ECO:0000256" key="1">
    <source>
        <dbReference type="SAM" id="Phobius"/>
    </source>
</evidence>
<sequence length="357" mass="37344">MVGVRRSCGLQTRQRRGMQLLEVVVSLASAAILMAGISSSIVLANRSMEIATTRTQLVSRNQTALDRLRNDLAESVAVTGRSSDAVTFQVRDRDGDALPETISYAWAGAGEPLAMSTNAGPWLEASEDLDAFEFDWHAAPSVASATPIEFDPPGQFVLQSQVSSFTALSGSLSISLPPTYRAGDLLVAALAVSGDPGATSSTTLSGGWNFAGYINRSSTSLGTIYSTAPVGNSLVIDWPSIRNATVLVAHFSSPTGTASLDSYTQATGNSPNATAPEGTAYQNDSLVIRAIARDYTSQSRDNATNLPGHVCVGTKLQLFLPGVSMACRNANTGVVPGDTLRLTGNVNYGCATLVFSP</sequence>
<keyword evidence="1" id="KW-0472">Membrane</keyword>
<reference evidence="2 3" key="1">
    <citation type="submission" date="2019-02" db="EMBL/GenBank/DDBJ databases">
        <title>Deep-cultivation of Planctomycetes and their phenomic and genomic characterization uncovers novel biology.</title>
        <authorList>
            <person name="Wiegand S."/>
            <person name="Jogler M."/>
            <person name="Boedeker C."/>
            <person name="Pinto D."/>
            <person name="Vollmers J."/>
            <person name="Rivas-Marin E."/>
            <person name="Kohn T."/>
            <person name="Peeters S.H."/>
            <person name="Heuer A."/>
            <person name="Rast P."/>
            <person name="Oberbeckmann S."/>
            <person name="Bunk B."/>
            <person name="Jeske O."/>
            <person name="Meyerdierks A."/>
            <person name="Storesund J.E."/>
            <person name="Kallscheuer N."/>
            <person name="Luecker S."/>
            <person name="Lage O.M."/>
            <person name="Pohl T."/>
            <person name="Merkel B.J."/>
            <person name="Hornburger P."/>
            <person name="Mueller R.-W."/>
            <person name="Bruemmer F."/>
            <person name="Labrenz M."/>
            <person name="Spormann A.M."/>
            <person name="Op den Camp H."/>
            <person name="Overmann J."/>
            <person name="Amann R."/>
            <person name="Jetten M.S.M."/>
            <person name="Mascher T."/>
            <person name="Medema M.H."/>
            <person name="Devos D.P."/>
            <person name="Kaster A.-K."/>
            <person name="Ovreas L."/>
            <person name="Rohde M."/>
            <person name="Galperin M.Y."/>
            <person name="Jogler C."/>
        </authorList>
    </citation>
    <scope>NUCLEOTIDE SEQUENCE [LARGE SCALE GENOMIC DNA]</scope>
    <source>
        <strain evidence="2 3">Q31a</strain>
    </source>
</reference>
<evidence type="ECO:0008006" key="4">
    <source>
        <dbReference type="Google" id="ProtNLM"/>
    </source>
</evidence>
<accession>A0A518FZE9</accession>
<organism evidence="2 3">
    <name type="scientific">Aureliella helgolandensis</name>
    <dbReference type="NCBI Taxonomy" id="2527968"/>
    <lineage>
        <taxon>Bacteria</taxon>
        <taxon>Pseudomonadati</taxon>
        <taxon>Planctomycetota</taxon>
        <taxon>Planctomycetia</taxon>
        <taxon>Pirellulales</taxon>
        <taxon>Pirellulaceae</taxon>
        <taxon>Aureliella</taxon>
    </lineage>
</organism>
<protein>
    <recommendedName>
        <fullName evidence="4">Prepilin-type N-terminal cleavage/methylation domain-containing protein</fullName>
    </recommendedName>
</protein>
<evidence type="ECO:0000313" key="2">
    <source>
        <dbReference type="EMBL" id="QDV21738.1"/>
    </source>
</evidence>
<evidence type="ECO:0000313" key="3">
    <source>
        <dbReference type="Proteomes" id="UP000318017"/>
    </source>
</evidence>
<keyword evidence="1" id="KW-0812">Transmembrane</keyword>
<gene>
    <name evidence="2" type="ORF">Q31a_00170</name>
</gene>
<dbReference type="Proteomes" id="UP000318017">
    <property type="component" value="Chromosome"/>
</dbReference>